<dbReference type="AlphaFoldDB" id="A0A4E0R1W9"/>
<gene>
    <name evidence="2" type="ORF">CUN85_00150</name>
</gene>
<dbReference type="Proteomes" id="UP000297295">
    <property type="component" value="Unassembled WGS sequence"/>
</dbReference>
<evidence type="ECO:0000313" key="2">
    <source>
        <dbReference type="EMBL" id="TGC11333.1"/>
    </source>
</evidence>
<name>A0A4E0R1W9_9EURY</name>
<dbReference type="RefSeq" id="WP_135387774.1">
    <property type="nucleotide sequence ID" value="NZ_PGGK01000001.1"/>
</dbReference>
<feature type="domain" description="FAD/NAD(P)-binding" evidence="1">
    <location>
        <begin position="4"/>
        <end position="300"/>
    </location>
</feature>
<proteinExistence type="predicted"/>
<dbReference type="OrthoDB" id="38899at2157"/>
<dbReference type="InterPro" id="IPR036188">
    <property type="entry name" value="FAD/NAD-bd_sf"/>
</dbReference>
<dbReference type="PANTHER" id="PTHR43755">
    <property type="match status" value="1"/>
</dbReference>
<dbReference type="InterPro" id="IPR023753">
    <property type="entry name" value="FAD/NAD-binding_dom"/>
</dbReference>
<dbReference type="InterPro" id="IPR052541">
    <property type="entry name" value="SQRD"/>
</dbReference>
<dbReference type="EMBL" id="PGGK01000001">
    <property type="protein sequence ID" value="TGC11333.1"/>
    <property type="molecule type" value="Genomic_DNA"/>
</dbReference>
<reference evidence="2 3" key="1">
    <citation type="submission" date="2017-11" db="EMBL/GenBank/DDBJ databases">
        <title>Isolation and Characterization of Methanogenic Archaea from Saline Meromictic Lake at Siberia.</title>
        <authorList>
            <person name="Shen Y."/>
            <person name="Huang H.-H."/>
            <person name="Lai M.-C."/>
            <person name="Chen S.-C."/>
        </authorList>
    </citation>
    <scope>NUCLEOTIDE SEQUENCE [LARGE SCALE GENOMIC DNA]</scope>
    <source>
        <strain evidence="2 3">SY-01</strain>
    </source>
</reference>
<keyword evidence="3" id="KW-1185">Reference proteome</keyword>
<comment type="caution">
    <text evidence="2">The sequence shown here is derived from an EMBL/GenBank/DDBJ whole genome shotgun (WGS) entry which is preliminary data.</text>
</comment>
<organism evidence="2 3">
    <name type="scientific">Methanolobus halotolerans</name>
    <dbReference type="NCBI Taxonomy" id="2052935"/>
    <lineage>
        <taxon>Archaea</taxon>
        <taxon>Methanobacteriati</taxon>
        <taxon>Methanobacteriota</taxon>
        <taxon>Stenosarchaea group</taxon>
        <taxon>Methanomicrobia</taxon>
        <taxon>Methanosarcinales</taxon>
        <taxon>Methanosarcinaceae</taxon>
        <taxon>Methanolobus</taxon>
    </lineage>
</organism>
<dbReference type="Pfam" id="PF07992">
    <property type="entry name" value="Pyr_redox_2"/>
    <property type="match status" value="1"/>
</dbReference>
<evidence type="ECO:0000259" key="1">
    <source>
        <dbReference type="Pfam" id="PF07992"/>
    </source>
</evidence>
<accession>A0A4E0R1W9</accession>
<dbReference type="Gene3D" id="3.50.50.60">
    <property type="entry name" value="FAD/NAD(P)-binding domain"/>
    <property type="match status" value="2"/>
</dbReference>
<protein>
    <submittedName>
        <fullName evidence="2">Pyridine nucleotide-disulfide oxidoreductase</fullName>
    </submittedName>
</protein>
<evidence type="ECO:0000313" key="3">
    <source>
        <dbReference type="Proteomes" id="UP000297295"/>
    </source>
</evidence>
<dbReference type="PANTHER" id="PTHR43755:SF1">
    <property type="entry name" value="FAD-DEPENDENT PYRIDINE NUCLEOTIDE-DISULPHIDE OXIDOREDUCTASE"/>
    <property type="match status" value="1"/>
</dbReference>
<dbReference type="GO" id="GO:0016491">
    <property type="term" value="F:oxidoreductase activity"/>
    <property type="evidence" value="ECO:0007669"/>
    <property type="project" value="InterPro"/>
</dbReference>
<sequence>MTERVLILGAGYAGSVVANVLAREFRNRIAKEELEIIILDRNDTNINQGGFTFIPFELYTPEDITRPRKKLISPRVKSFYGRNGEITAVDLHNKEVTVKSDKKYSYDYLVIAMGCRADIDAVPGLADDLNTFYTSIEDAFKVRDLVKNINGGRIVVSVASMPVPCPGAPVKFTFMLESYLRNFRKNRDDVQLTLAWPMEPIGPPEFNKLVTGQLKEKNIEVIRTFQLASVDAAKKELTSKNGDTINYDLLITVPPHKAPQVLIDSGLADDKGWLSADKATLQYRGSAGNFDDVYVLGDLGPADILKTGIGAHYQAIAVSQNLINDIRGNRIKTPYEGETGCPIVTELESPSTQGRGYIATWKYGVPPEPFTTTKMGWFLYRMYYHIHWDISVKGLF</sequence>
<dbReference type="SUPFAM" id="SSF51905">
    <property type="entry name" value="FAD/NAD(P)-binding domain"/>
    <property type="match status" value="2"/>
</dbReference>